<dbReference type="GO" id="GO:0016020">
    <property type="term" value="C:membrane"/>
    <property type="evidence" value="ECO:0007669"/>
    <property type="project" value="GOC"/>
</dbReference>
<accession>A0A5A7MTN0</accession>
<dbReference type="InterPro" id="IPR036691">
    <property type="entry name" value="Endo/exonu/phosph_ase_sf"/>
</dbReference>
<proteinExistence type="predicted"/>
<sequence length="267" mass="30746">MGRLRVASYNVHSCIGIDRRFAPERIAEALLDIDANVVALQELGWHHRGLSNFDQFAYLEKMTGYHVIQGPTKFHARAHYGNAILMREAAHTHQLMDLSWPLHIPRGCILAHTHWKGEPLVVINVHLGLTPWDRRRQLKQLVHEIQSHRNSHVVLMGDFNNWKPASVMFKPLSQLLPECTDQPTFHTRKAHAPLDRIYLSPGLRFDTIKVWHTPITAKASDHLPSWPISAFSPKMKEASRLCALPLRSVSNTVGEISRAWPWRQRYR</sequence>
<dbReference type="RefSeq" id="WP_210432013.1">
    <property type="nucleotide sequence ID" value="NZ_BKCL01000017.1"/>
</dbReference>
<dbReference type="GO" id="GO:0006506">
    <property type="term" value="P:GPI anchor biosynthetic process"/>
    <property type="evidence" value="ECO:0007669"/>
    <property type="project" value="TreeGrafter"/>
</dbReference>
<reference evidence="2 3" key="1">
    <citation type="submission" date="2019-09" db="EMBL/GenBank/DDBJ databases">
        <title>NBRP : Genome information of microbial organism related human and environment.</title>
        <authorList>
            <person name="Hattori M."/>
            <person name="Oshima K."/>
            <person name="Inaba H."/>
            <person name="Suda W."/>
            <person name="Sakamoto M."/>
            <person name="Iino T."/>
            <person name="Kitahara M."/>
            <person name="Oshida Y."/>
            <person name="Iida T."/>
            <person name="Kudo T."/>
            <person name="Itoh T."/>
            <person name="Ohkuma M."/>
        </authorList>
    </citation>
    <scope>NUCLEOTIDE SEQUENCE [LARGE SCALE GENOMIC DNA]</scope>
    <source>
        <strain evidence="2 3">Hi-2</strain>
    </source>
</reference>
<comment type="caution">
    <text evidence="2">The sequence shown here is derived from an EMBL/GenBank/DDBJ whole genome shotgun (WGS) entry which is preliminary data.</text>
</comment>
<dbReference type="SUPFAM" id="SSF56219">
    <property type="entry name" value="DNase I-like"/>
    <property type="match status" value="1"/>
</dbReference>
<evidence type="ECO:0000313" key="2">
    <source>
        <dbReference type="EMBL" id="GEQ99307.1"/>
    </source>
</evidence>
<evidence type="ECO:0000259" key="1">
    <source>
        <dbReference type="Pfam" id="PF03372"/>
    </source>
</evidence>
<organism evidence="2 3">
    <name type="scientific">Iodidimonas gelatinilytica</name>
    <dbReference type="NCBI Taxonomy" id="1236966"/>
    <lineage>
        <taxon>Bacteria</taxon>
        <taxon>Pseudomonadati</taxon>
        <taxon>Pseudomonadota</taxon>
        <taxon>Alphaproteobacteria</taxon>
        <taxon>Iodidimonadales</taxon>
        <taxon>Iodidimonadaceae</taxon>
        <taxon>Iodidimonas</taxon>
    </lineage>
</organism>
<dbReference type="Proteomes" id="UP000322084">
    <property type="component" value="Unassembled WGS sequence"/>
</dbReference>
<dbReference type="AlphaFoldDB" id="A0A5A7MTN0"/>
<keyword evidence="2" id="KW-0255">Endonuclease</keyword>
<dbReference type="InterPro" id="IPR051916">
    <property type="entry name" value="GPI-anchor_lipid_remodeler"/>
</dbReference>
<keyword evidence="2" id="KW-0378">Hydrolase</keyword>
<protein>
    <submittedName>
        <fullName evidence="2">Endonuclease</fullName>
    </submittedName>
</protein>
<gene>
    <name evidence="2" type="ORF">JCM17844_29440</name>
</gene>
<dbReference type="GO" id="GO:0004519">
    <property type="term" value="F:endonuclease activity"/>
    <property type="evidence" value="ECO:0007669"/>
    <property type="project" value="UniProtKB-KW"/>
</dbReference>
<dbReference type="Gene3D" id="3.60.10.10">
    <property type="entry name" value="Endonuclease/exonuclease/phosphatase"/>
    <property type="match status" value="1"/>
</dbReference>
<dbReference type="Pfam" id="PF03372">
    <property type="entry name" value="Exo_endo_phos"/>
    <property type="match status" value="1"/>
</dbReference>
<dbReference type="PANTHER" id="PTHR14859:SF15">
    <property type="entry name" value="ENDONUCLEASE_EXONUCLEASE_PHOSPHATASE DOMAIN-CONTAINING PROTEIN"/>
    <property type="match status" value="1"/>
</dbReference>
<dbReference type="InterPro" id="IPR005135">
    <property type="entry name" value="Endo/exonuclease/phosphatase"/>
</dbReference>
<keyword evidence="2" id="KW-0540">Nuclease</keyword>
<dbReference type="EMBL" id="BKCL01000017">
    <property type="protein sequence ID" value="GEQ99307.1"/>
    <property type="molecule type" value="Genomic_DNA"/>
</dbReference>
<name>A0A5A7MTN0_9PROT</name>
<dbReference type="PANTHER" id="PTHR14859">
    <property type="entry name" value="CALCOFLUOR WHITE HYPERSENSITIVE PROTEIN PRECURSOR"/>
    <property type="match status" value="1"/>
</dbReference>
<feature type="domain" description="Endonuclease/exonuclease/phosphatase" evidence="1">
    <location>
        <begin position="7"/>
        <end position="222"/>
    </location>
</feature>
<evidence type="ECO:0000313" key="3">
    <source>
        <dbReference type="Proteomes" id="UP000322084"/>
    </source>
</evidence>